<dbReference type="PROSITE" id="PS51833">
    <property type="entry name" value="HDOD"/>
    <property type="match status" value="1"/>
</dbReference>
<dbReference type="PANTHER" id="PTHR33525:SF4">
    <property type="entry name" value="CYCLIC DI-GMP PHOSPHODIESTERASE CDGJ"/>
    <property type="match status" value="1"/>
</dbReference>
<dbReference type="Gene3D" id="3.20.20.450">
    <property type="entry name" value="EAL domain"/>
    <property type="match status" value="1"/>
</dbReference>
<keyword evidence="4" id="KW-1185">Reference proteome</keyword>
<dbReference type="Proteomes" id="UP000256334">
    <property type="component" value="Unassembled WGS sequence"/>
</dbReference>
<dbReference type="SUPFAM" id="SSF109604">
    <property type="entry name" value="HD-domain/PDEase-like"/>
    <property type="match status" value="1"/>
</dbReference>
<dbReference type="InterPro" id="IPR001633">
    <property type="entry name" value="EAL_dom"/>
</dbReference>
<reference evidence="3 4" key="1">
    <citation type="submission" date="2018-07" db="EMBL/GenBank/DDBJ databases">
        <title>Genomic Encyclopedia of Type Strains, Phase IV (KMG-IV): sequencing the most valuable type-strain genomes for metagenomic binning, comparative biology and taxonomic classification.</title>
        <authorList>
            <person name="Goeker M."/>
        </authorList>
    </citation>
    <scope>NUCLEOTIDE SEQUENCE [LARGE SCALE GENOMIC DNA]</scope>
    <source>
        <strain evidence="3 4">DSM 14324</strain>
    </source>
</reference>
<gene>
    <name evidence="3" type="ORF">C8D72_1433</name>
</gene>
<dbReference type="PANTHER" id="PTHR33525">
    <property type="match status" value="1"/>
</dbReference>
<dbReference type="OrthoDB" id="9804751at2"/>
<dbReference type="SUPFAM" id="SSF141868">
    <property type="entry name" value="EAL domain-like"/>
    <property type="match status" value="1"/>
</dbReference>
<name>A0A3D9DV39_9GAMM</name>
<dbReference type="Gene3D" id="1.10.3210.10">
    <property type="entry name" value="Hypothetical protein af1432"/>
    <property type="match status" value="1"/>
</dbReference>
<dbReference type="PIRSF" id="PIRSF003180">
    <property type="entry name" value="DiGMPpdiest_YuxH"/>
    <property type="match status" value="1"/>
</dbReference>
<dbReference type="InterPro" id="IPR052340">
    <property type="entry name" value="RNase_Y/CdgJ"/>
</dbReference>
<evidence type="ECO:0000259" key="2">
    <source>
        <dbReference type="PROSITE" id="PS51833"/>
    </source>
</evidence>
<dbReference type="InterPro" id="IPR013976">
    <property type="entry name" value="HDOD"/>
</dbReference>
<comment type="caution">
    <text evidence="3">The sequence shown here is derived from an EMBL/GenBank/DDBJ whole genome shotgun (WGS) entry which is preliminary data.</text>
</comment>
<dbReference type="AlphaFoldDB" id="A0A3D9DV39"/>
<dbReference type="InterPro" id="IPR014408">
    <property type="entry name" value="dGMP_Pdiesterase_EAL/HD-GYP"/>
</dbReference>
<organism evidence="3 4">
    <name type="scientific">Kushneria indalinina DSM 14324</name>
    <dbReference type="NCBI Taxonomy" id="1122140"/>
    <lineage>
        <taxon>Bacteria</taxon>
        <taxon>Pseudomonadati</taxon>
        <taxon>Pseudomonadota</taxon>
        <taxon>Gammaproteobacteria</taxon>
        <taxon>Oceanospirillales</taxon>
        <taxon>Halomonadaceae</taxon>
        <taxon>Kushneria</taxon>
    </lineage>
</organism>
<accession>A0A3D9DV39</accession>
<proteinExistence type="predicted"/>
<dbReference type="Pfam" id="PF00563">
    <property type="entry name" value="EAL"/>
    <property type="match status" value="1"/>
</dbReference>
<evidence type="ECO:0000259" key="1">
    <source>
        <dbReference type="PROSITE" id="PS50883"/>
    </source>
</evidence>
<evidence type="ECO:0000313" key="4">
    <source>
        <dbReference type="Proteomes" id="UP000256334"/>
    </source>
</evidence>
<sequence>MSETSDDSAGVLFARQPIYDRKLALAGYELLFRPYGGGPIVAADFDGNRATSQVLINAFTAADIREVCDNQPAYVNFTADSLIRDIPFDSRALIIEILEDVTDTPEVIEALVRLREEGHVMALDDYTLTDASHPLLPFVDVVKLDYPFYTAETLADTIQSLLARYPDLQLLAEKIETQEDYRIAMDAGCTLFQGYFLARPEPVYGRVMPINRLNILRLLAELNAADISMRDMAEIVQRDPFLSVRLLRMANAAFAQQSRPVTSLHGAVMALGLSRIRSLASLLVLSRFDDKPHALQQLAMMLGHFCHQLASQLPGQTSEMGFTVGLFSCLDSFMDQPLEEILAQIPVHPEIEAALMRRTGPLGLILQTAIDYQRAQWERIDWPHLAELGLSPDQVAGAYQQALMRANRDK</sequence>
<feature type="domain" description="EAL" evidence="1">
    <location>
        <begin position="1"/>
        <end position="214"/>
    </location>
</feature>
<dbReference type="RefSeq" id="WP_115853724.1">
    <property type="nucleotide sequence ID" value="NZ_QRDJ01000007.1"/>
</dbReference>
<dbReference type="PROSITE" id="PS50883">
    <property type="entry name" value="EAL"/>
    <property type="match status" value="1"/>
</dbReference>
<protein>
    <submittedName>
        <fullName evidence="3">Diguanylate phosphodiesterase</fullName>
    </submittedName>
</protein>
<dbReference type="SMART" id="SM00052">
    <property type="entry name" value="EAL"/>
    <property type="match status" value="1"/>
</dbReference>
<evidence type="ECO:0000313" key="3">
    <source>
        <dbReference type="EMBL" id="REC94607.1"/>
    </source>
</evidence>
<dbReference type="EMBL" id="QRDJ01000007">
    <property type="protein sequence ID" value="REC94607.1"/>
    <property type="molecule type" value="Genomic_DNA"/>
</dbReference>
<feature type="domain" description="HDOD" evidence="2">
    <location>
        <begin position="208"/>
        <end position="393"/>
    </location>
</feature>
<dbReference type="InterPro" id="IPR035919">
    <property type="entry name" value="EAL_sf"/>
</dbReference>
<dbReference type="Pfam" id="PF08668">
    <property type="entry name" value="HDOD"/>
    <property type="match status" value="1"/>
</dbReference>